<dbReference type="Proteomes" id="UP000546200">
    <property type="component" value="Unassembled WGS sequence"/>
</dbReference>
<keyword evidence="1" id="KW-0460">Magnesium</keyword>
<keyword evidence="4" id="KW-1185">Reference proteome</keyword>
<evidence type="ECO:0000256" key="1">
    <source>
        <dbReference type="ARBA" id="ARBA00022842"/>
    </source>
</evidence>
<dbReference type="Gene3D" id="3.90.550.10">
    <property type="entry name" value="Spore Coat Polysaccharide Biosynthesis Protein SpsA, Chain A"/>
    <property type="match status" value="1"/>
</dbReference>
<name>A0A7W9EXC2_9SPHN</name>
<dbReference type="InterPro" id="IPR029044">
    <property type="entry name" value="Nucleotide-diphossugar_trans"/>
</dbReference>
<dbReference type="Pfam" id="PF12804">
    <property type="entry name" value="NTP_transf_3"/>
    <property type="match status" value="1"/>
</dbReference>
<accession>A0A7W9EXC2</accession>
<reference evidence="3 4" key="1">
    <citation type="submission" date="2020-08" db="EMBL/GenBank/DDBJ databases">
        <title>Genomic Encyclopedia of Type Strains, Phase IV (KMG-IV): sequencing the most valuable type-strain genomes for metagenomic binning, comparative biology and taxonomic classification.</title>
        <authorList>
            <person name="Goeker M."/>
        </authorList>
    </citation>
    <scope>NUCLEOTIDE SEQUENCE [LARGE SCALE GENOMIC DNA]</scope>
    <source>
        <strain evidence="3 4">DSM 100044</strain>
    </source>
</reference>
<protein>
    <submittedName>
        <fullName evidence="3">CTP:molybdopterin cytidylyltransferase MocA</fullName>
    </submittedName>
</protein>
<comment type="caution">
    <text evidence="3">The sequence shown here is derived from an EMBL/GenBank/DDBJ whole genome shotgun (WGS) entry which is preliminary data.</text>
</comment>
<dbReference type="InterPro" id="IPR025877">
    <property type="entry name" value="MobA-like_NTP_Trfase"/>
</dbReference>
<sequence length="249" mass="25850">MTSVTTALILAGSRPGGDPLAQAVGVRHKALIEIGGTSMLAYVVAALRSAGMTRILVSTGDEAVSAAAVALGAEPVAAEAGPSGSAAAALALAGAPLLLTTADHPLLRPEWISDFLQAVPAEADVAVLLARQEAIERDAPPSRRTYLSFADGRWSGCNLFLLVTPAASRALDLWSHVERDRKRPWRIVRRLGLGMIWRYLTGRLTLAAAVARIGEGVGIKARIVAAGNGLAAVDVDSPGDLELVRGLLT</sequence>
<proteinExistence type="predicted"/>
<dbReference type="AlphaFoldDB" id="A0A7W9EXC2"/>
<organism evidence="3 4">
    <name type="scientific">Sphingomonas aerophila</name>
    <dbReference type="NCBI Taxonomy" id="1344948"/>
    <lineage>
        <taxon>Bacteria</taxon>
        <taxon>Pseudomonadati</taxon>
        <taxon>Pseudomonadota</taxon>
        <taxon>Alphaproteobacteria</taxon>
        <taxon>Sphingomonadales</taxon>
        <taxon>Sphingomonadaceae</taxon>
        <taxon>Sphingomonas</taxon>
    </lineage>
</organism>
<evidence type="ECO:0000313" key="3">
    <source>
        <dbReference type="EMBL" id="MBB5716662.1"/>
    </source>
</evidence>
<feature type="domain" description="MobA-like NTP transferase" evidence="2">
    <location>
        <begin position="8"/>
        <end position="134"/>
    </location>
</feature>
<evidence type="ECO:0000313" key="4">
    <source>
        <dbReference type="Proteomes" id="UP000546200"/>
    </source>
</evidence>
<gene>
    <name evidence="3" type="ORF">FHS94_003534</name>
</gene>
<dbReference type="RefSeq" id="WP_184060133.1">
    <property type="nucleotide sequence ID" value="NZ_JACIJK010000013.1"/>
</dbReference>
<dbReference type="EMBL" id="JACIJK010000013">
    <property type="protein sequence ID" value="MBB5716662.1"/>
    <property type="molecule type" value="Genomic_DNA"/>
</dbReference>
<evidence type="ECO:0000259" key="2">
    <source>
        <dbReference type="Pfam" id="PF12804"/>
    </source>
</evidence>
<keyword evidence="3" id="KW-0808">Transferase</keyword>
<dbReference type="SUPFAM" id="SSF53448">
    <property type="entry name" value="Nucleotide-diphospho-sugar transferases"/>
    <property type="match status" value="1"/>
</dbReference>
<keyword evidence="3" id="KW-0548">Nucleotidyltransferase</keyword>
<dbReference type="GO" id="GO:0016779">
    <property type="term" value="F:nucleotidyltransferase activity"/>
    <property type="evidence" value="ECO:0007669"/>
    <property type="project" value="UniProtKB-KW"/>
</dbReference>